<dbReference type="SUPFAM" id="SSF55298">
    <property type="entry name" value="YjgF-like"/>
    <property type="match status" value="1"/>
</dbReference>
<evidence type="ECO:0000313" key="4">
    <source>
        <dbReference type="EMBL" id="SEH15283.1"/>
    </source>
</evidence>
<keyword evidence="2 3" id="KW-0028">Amino-acid biosynthesis</keyword>
<keyword evidence="3" id="KW-0413">Isomerase</keyword>
<dbReference type="GO" id="GO:0046417">
    <property type="term" value="P:chorismate metabolic process"/>
    <property type="evidence" value="ECO:0007669"/>
    <property type="project" value="TreeGrafter"/>
</dbReference>
<name>A0A1H6FZ41_THEAL</name>
<evidence type="ECO:0000256" key="1">
    <source>
        <dbReference type="NCBIfam" id="TIGR01796"/>
    </source>
</evidence>
<keyword evidence="5" id="KW-1185">Reference proteome</keyword>
<dbReference type="PANTHER" id="PTHR21164">
    <property type="entry name" value="CHORISMATE MUTASE"/>
    <property type="match status" value="1"/>
</dbReference>
<feature type="binding site" evidence="2">
    <location>
        <position position="7"/>
    </location>
    <ligand>
        <name>prephenate</name>
        <dbReference type="ChEBI" id="CHEBI:29934"/>
    </ligand>
</feature>
<reference evidence="5" key="1">
    <citation type="submission" date="2016-10" db="EMBL/GenBank/DDBJ databases">
        <authorList>
            <person name="Varghese N."/>
            <person name="Submissions S."/>
        </authorList>
    </citation>
    <scope>NUCLEOTIDE SEQUENCE [LARGE SCALE GENOMIC DNA]</scope>
    <source>
        <strain evidence="5">ATCC 35263</strain>
    </source>
</reference>
<dbReference type="InterPro" id="IPR008243">
    <property type="entry name" value="Chorismate_mutase_AroH"/>
</dbReference>
<organism evidence="4 5">
    <name type="scientific">Thermoleophilum album</name>
    <dbReference type="NCBI Taxonomy" id="29539"/>
    <lineage>
        <taxon>Bacteria</taxon>
        <taxon>Bacillati</taxon>
        <taxon>Actinomycetota</taxon>
        <taxon>Thermoleophilia</taxon>
        <taxon>Thermoleophilales</taxon>
        <taxon>Thermoleophilaceae</taxon>
        <taxon>Thermoleophilum</taxon>
    </lineage>
</organism>
<proteinExistence type="predicted"/>
<dbReference type="AlphaFoldDB" id="A0A1H6FZ41"/>
<evidence type="ECO:0000256" key="2">
    <source>
        <dbReference type="PIRSR" id="PIRSR005965-1"/>
    </source>
</evidence>
<sequence length="121" mass="13531">MRLRALRGATTATENSAEAILEATEELLRELMERNRLTPEDLVSCIFTSTPDLDAEFPAVAARRLGLDRVPLLCAQEIDVPGALPRTVRVLVHCYQPVEVQPQHVYLREAVALRRDLQAAQ</sequence>
<dbReference type="EC" id="5.4.99.5" evidence="1 3"/>
<dbReference type="Proteomes" id="UP000222056">
    <property type="component" value="Unassembled WGS sequence"/>
</dbReference>
<feature type="binding site" evidence="2">
    <location>
        <position position="106"/>
    </location>
    <ligand>
        <name>prephenate</name>
        <dbReference type="ChEBI" id="CHEBI:29934"/>
    </ligand>
</feature>
<dbReference type="RefSeq" id="WP_093118470.1">
    <property type="nucleotide sequence ID" value="NZ_FNWJ01000002.1"/>
</dbReference>
<dbReference type="PIRSF" id="PIRSF005965">
    <property type="entry name" value="Chor_mut_AroH"/>
    <property type="match status" value="1"/>
</dbReference>
<dbReference type="OrthoDB" id="9802232at2"/>
<dbReference type="PANTHER" id="PTHR21164:SF0">
    <property type="entry name" value="CHORISMATE MUTASE AROH"/>
    <property type="match status" value="1"/>
</dbReference>
<dbReference type="Pfam" id="PF07736">
    <property type="entry name" value="CM_1"/>
    <property type="match status" value="1"/>
</dbReference>
<dbReference type="InterPro" id="IPR035959">
    <property type="entry name" value="RutC-like_sf"/>
</dbReference>
<comment type="catalytic activity">
    <reaction evidence="3">
        <text>chorismate = prephenate</text>
        <dbReference type="Rhea" id="RHEA:13897"/>
        <dbReference type="ChEBI" id="CHEBI:29748"/>
        <dbReference type="ChEBI" id="CHEBI:29934"/>
        <dbReference type="EC" id="5.4.99.5"/>
    </reaction>
</comment>
<protein>
    <recommendedName>
        <fullName evidence="1 3">chorismate mutase</fullName>
        <ecNumber evidence="1 3">5.4.99.5</ecNumber>
    </recommendedName>
</protein>
<evidence type="ECO:0000313" key="5">
    <source>
        <dbReference type="Proteomes" id="UP000222056"/>
    </source>
</evidence>
<dbReference type="NCBIfam" id="TIGR01796">
    <property type="entry name" value="CM_mono_aroH"/>
    <property type="match status" value="1"/>
</dbReference>
<dbReference type="PROSITE" id="PS51167">
    <property type="entry name" value="CHORISMATE_MUT_1"/>
    <property type="match status" value="1"/>
</dbReference>
<keyword evidence="2 3" id="KW-0057">Aromatic amino acid biosynthesis</keyword>
<dbReference type="Gene3D" id="3.30.1330.40">
    <property type="entry name" value="RutC-like"/>
    <property type="match status" value="1"/>
</dbReference>
<accession>A0A1H6FZ41</accession>
<dbReference type="GO" id="GO:0004106">
    <property type="term" value="F:chorismate mutase activity"/>
    <property type="evidence" value="ECO:0007669"/>
    <property type="project" value="UniProtKB-UniRule"/>
</dbReference>
<dbReference type="STRING" id="29539.SAMN02745716_1899"/>
<dbReference type="EMBL" id="FNWJ01000002">
    <property type="protein sequence ID" value="SEH15283.1"/>
    <property type="molecule type" value="Genomic_DNA"/>
</dbReference>
<gene>
    <name evidence="4" type="ORF">SAMN02745716_1899</name>
</gene>
<dbReference type="CDD" id="cd02185">
    <property type="entry name" value="AroH"/>
    <property type="match status" value="1"/>
</dbReference>
<evidence type="ECO:0000256" key="3">
    <source>
        <dbReference type="PROSITE-ProRule" id="PRU00514"/>
    </source>
</evidence>
<feature type="binding site" evidence="2">
    <location>
        <position position="89"/>
    </location>
    <ligand>
        <name>prephenate</name>
        <dbReference type="ChEBI" id="CHEBI:29934"/>
    </ligand>
</feature>
<dbReference type="GO" id="GO:0009073">
    <property type="term" value="P:aromatic amino acid family biosynthetic process"/>
    <property type="evidence" value="ECO:0007669"/>
    <property type="project" value="UniProtKB-UniRule"/>
</dbReference>
<dbReference type="GO" id="GO:0008652">
    <property type="term" value="P:amino acid biosynthetic process"/>
    <property type="evidence" value="ECO:0007669"/>
    <property type="project" value="UniProtKB-UniRule"/>
</dbReference>